<dbReference type="EMBL" id="JAHWXI010000018">
    <property type="protein sequence ID" value="MDN4465386.1"/>
    <property type="molecule type" value="Genomic_DNA"/>
</dbReference>
<reference evidence="7" key="1">
    <citation type="submission" date="2021-06" db="EMBL/GenBank/DDBJ databases">
        <title>Genome-based taxonomic framework of Microbacterium strains isolated from marine environment, the description of four new species and reclassification of four preexisting species.</title>
        <authorList>
            <person name="Lee S.D."/>
            <person name="Kim S.-M."/>
            <person name="Byeon Y.-S."/>
            <person name="Yang H.L."/>
            <person name="Kim I.S."/>
        </authorList>
    </citation>
    <scope>NUCLEOTIDE SEQUENCE</scope>
    <source>
        <strain evidence="7">KACC 20510</strain>
    </source>
</reference>
<dbReference type="PANTHER" id="PTHR43557:SF2">
    <property type="entry name" value="RIESKE DOMAIN-CONTAINING PROTEIN-RELATED"/>
    <property type="match status" value="1"/>
</dbReference>
<gene>
    <name evidence="7" type="ORF">KZC48_13410</name>
</gene>
<dbReference type="InterPro" id="IPR050446">
    <property type="entry name" value="FAD-oxidoreductase/Apoptosis"/>
</dbReference>
<evidence type="ECO:0000313" key="7">
    <source>
        <dbReference type="EMBL" id="MDN4465386.1"/>
    </source>
</evidence>
<dbReference type="RefSeq" id="WP_301135308.1">
    <property type="nucleotide sequence ID" value="NZ_BAAAUQ010000016.1"/>
</dbReference>
<evidence type="ECO:0000256" key="3">
    <source>
        <dbReference type="ARBA" id="ARBA00022827"/>
    </source>
</evidence>
<dbReference type="Pfam" id="PF07992">
    <property type="entry name" value="Pyr_redox_2"/>
    <property type="match status" value="1"/>
</dbReference>
<sequence length="407" mass="43578">MSAGASGIDRLVVVGASLAGMRAVEAARADGFDGEIVLIGDEEHLPYDRPPLSKQLLDEALDVPWFHTETHYRDDLGVELQLGAPAVGIDPERQEIITVDRAVPYDAAVIATGARPRALPGISGLADVTTLRTVDDARRVRGALDEGRRLLIIGGGFIGAEVASAARRRSLPVTVIEASPYPLERALGREMGKALSAMHARSGVDLRIGTSVVELERHGDEIVAAMLSDRSTVACDFVLVSVGAIPNTAWLRESGVALAPDGGVVCDRFLESSLPGVYAAGDIAYFPNSVTGRHGRIEHWTSANEQGALAARNAVGHEKREYSTVPYVWSDWYGNRIQFVGRISDQAPVVVSGAIDESRFIALYRDDDRVVGAVSVNEPGRIMKERRRIAQGASWSEALAAHAAPAH</sequence>
<dbReference type="Pfam" id="PF14759">
    <property type="entry name" value="Reductase_C"/>
    <property type="match status" value="1"/>
</dbReference>
<protein>
    <submittedName>
        <fullName evidence="7">FAD-dependent oxidoreductase</fullName>
    </submittedName>
</protein>
<dbReference type="PRINTS" id="PR00411">
    <property type="entry name" value="PNDRDTASEI"/>
</dbReference>
<evidence type="ECO:0000256" key="2">
    <source>
        <dbReference type="ARBA" id="ARBA00022630"/>
    </source>
</evidence>
<accession>A0ABT8FVP5</accession>
<dbReference type="Proteomes" id="UP001172731">
    <property type="component" value="Unassembled WGS sequence"/>
</dbReference>
<comment type="caution">
    <text evidence="7">The sequence shown here is derived from an EMBL/GenBank/DDBJ whole genome shotgun (WGS) entry which is preliminary data.</text>
</comment>
<dbReference type="SUPFAM" id="SSF55424">
    <property type="entry name" value="FAD/NAD-linked reductases, dimerisation (C-terminal) domain"/>
    <property type="match status" value="1"/>
</dbReference>
<proteinExistence type="predicted"/>
<keyword evidence="2" id="KW-0285">Flavoprotein</keyword>
<keyword evidence="3" id="KW-0274">FAD</keyword>
<name>A0ABT8FVP5_9MICO</name>
<feature type="domain" description="Reductase C-terminal" evidence="6">
    <location>
        <begin position="327"/>
        <end position="402"/>
    </location>
</feature>
<feature type="domain" description="FAD/NAD(P)-binding" evidence="5">
    <location>
        <begin position="10"/>
        <end position="307"/>
    </location>
</feature>
<keyword evidence="4" id="KW-0560">Oxidoreductase</keyword>
<dbReference type="Gene3D" id="3.50.50.60">
    <property type="entry name" value="FAD/NAD(P)-binding domain"/>
    <property type="match status" value="2"/>
</dbReference>
<dbReference type="PRINTS" id="PR00368">
    <property type="entry name" value="FADPNR"/>
</dbReference>
<comment type="cofactor">
    <cofactor evidence="1">
        <name>FAD</name>
        <dbReference type="ChEBI" id="CHEBI:57692"/>
    </cofactor>
</comment>
<dbReference type="PANTHER" id="PTHR43557">
    <property type="entry name" value="APOPTOSIS-INDUCING FACTOR 1"/>
    <property type="match status" value="1"/>
</dbReference>
<dbReference type="SUPFAM" id="SSF51905">
    <property type="entry name" value="FAD/NAD(P)-binding domain"/>
    <property type="match status" value="1"/>
</dbReference>
<dbReference type="InterPro" id="IPR036188">
    <property type="entry name" value="FAD/NAD-bd_sf"/>
</dbReference>
<dbReference type="InterPro" id="IPR023753">
    <property type="entry name" value="FAD/NAD-binding_dom"/>
</dbReference>
<dbReference type="InterPro" id="IPR016156">
    <property type="entry name" value="FAD/NAD-linked_Rdtase_dimer_sf"/>
</dbReference>
<keyword evidence="8" id="KW-1185">Reference proteome</keyword>
<evidence type="ECO:0000256" key="1">
    <source>
        <dbReference type="ARBA" id="ARBA00001974"/>
    </source>
</evidence>
<organism evidence="7 8">
    <name type="scientific">Microbacterium aurantiacum</name>
    <dbReference type="NCBI Taxonomy" id="162393"/>
    <lineage>
        <taxon>Bacteria</taxon>
        <taxon>Bacillati</taxon>
        <taxon>Actinomycetota</taxon>
        <taxon>Actinomycetes</taxon>
        <taxon>Micrococcales</taxon>
        <taxon>Microbacteriaceae</taxon>
        <taxon>Microbacterium</taxon>
    </lineage>
</organism>
<evidence type="ECO:0000259" key="6">
    <source>
        <dbReference type="Pfam" id="PF14759"/>
    </source>
</evidence>
<evidence type="ECO:0000259" key="5">
    <source>
        <dbReference type="Pfam" id="PF07992"/>
    </source>
</evidence>
<evidence type="ECO:0000256" key="4">
    <source>
        <dbReference type="ARBA" id="ARBA00023002"/>
    </source>
</evidence>
<dbReference type="Gene3D" id="3.30.390.30">
    <property type="match status" value="1"/>
</dbReference>
<dbReference type="InterPro" id="IPR028202">
    <property type="entry name" value="Reductase_C"/>
</dbReference>
<evidence type="ECO:0000313" key="8">
    <source>
        <dbReference type="Proteomes" id="UP001172731"/>
    </source>
</evidence>